<dbReference type="Proteomes" id="UP000630887">
    <property type="component" value="Unassembled WGS sequence"/>
</dbReference>
<proteinExistence type="predicted"/>
<feature type="transmembrane region" description="Helical" evidence="1">
    <location>
        <begin position="115"/>
        <end position="133"/>
    </location>
</feature>
<comment type="caution">
    <text evidence="2">The sequence shown here is derived from an EMBL/GenBank/DDBJ whole genome shotgun (WGS) entry which is preliminary data.</text>
</comment>
<protein>
    <recommendedName>
        <fullName evidence="4">DUF3592 domain-containing protein</fullName>
    </recommendedName>
</protein>
<gene>
    <name evidence="2" type="ORF">Cco03nite_83360</name>
</gene>
<evidence type="ECO:0000313" key="3">
    <source>
        <dbReference type="Proteomes" id="UP000630887"/>
    </source>
</evidence>
<organism evidence="2 3">
    <name type="scientific">Catellatospora coxensis</name>
    <dbReference type="NCBI Taxonomy" id="310354"/>
    <lineage>
        <taxon>Bacteria</taxon>
        <taxon>Bacillati</taxon>
        <taxon>Actinomycetota</taxon>
        <taxon>Actinomycetes</taxon>
        <taxon>Micromonosporales</taxon>
        <taxon>Micromonosporaceae</taxon>
        <taxon>Catellatospora</taxon>
    </lineage>
</organism>
<evidence type="ECO:0000313" key="2">
    <source>
        <dbReference type="EMBL" id="GIG11636.1"/>
    </source>
</evidence>
<dbReference type="AlphaFoldDB" id="A0A8J3PE04"/>
<evidence type="ECO:0000256" key="1">
    <source>
        <dbReference type="SAM" id="Phobius"/>
    </source>
</evidence>
<keyword evidence="1" id="KW-1133">Transmembrane helix</keyword>
<keyword evidence="3" id="KW-1185">Reference proteome</keyword>
<sequence length="147" mass="15418">MLVAGLAAVIAGFADLAIQRGNANDRVAAGSAVEAVVVAKPRAFLLSGGFRVLDVRYSLDGQQYTATLGGAGFDGETARYSGLEPGDALTMYVDRHDPSVAATTSGLMSEGRWTFAPWFLWLAGASLFSWLVATRRDSAAMAESLSP</sequence>
<dbReference type="EMBL" id="BONI01000168">
    <property type="protein sequence ID" value="GIG11636.1"/>
    <property type="molecule type" value="Genomic_DNA"/>
</dbReference>
<name>A0A8J3PE04_9ACTN</name>
<keyword evidence="1" id="KW-0472">Membrane</keyword>
<reference evidence="2 3" key="1">
    <citation type="submission" date="2021-01" db="EMBL/GenBank/DDBJ databases">
        <title>Whole genome shotgun sequence of Catellatospora coxensis NBRC 107359.</title>
        <authorList>
            <person name="Komaki H."/>
            <person name="Tamura T."/>
        </authorList>
    </citation>
    <scope>NUCLEOTIDE SEQUENCE [LARGE SCALE GENOMIC DNA]</scope>
    <source>
        <strain evidence="2 3">NBRC 107359</strain>
    </source>
</reference>
<accession>A0A8J3PE04</accession>
<evidence type="ECO:0008006" key="4">
    <source>
        <dbReference type="Google" id="ProtNLM"/>
    </source>
</evidence>
<keyword evidence="1" id="KW-0812">Transmembrane</keyword>